<comment type="similarity">
    <text evidence="1 5 6">Belongs to the EF-Ts family.</text>
</comment>
<dbReference type="SUPFAM" id="SSF54713">
    <property type="entry name" value="Elongation factor Ts (EF-Ts), dimerisation domain"/>
    <property type="match status" value="1"/>
</dbReference>
<dbReference type="FunFam" id="1.10.8.10:FF:000001">
    <property type="entry name" value="Elongation factor Ts"/>
    <property type="match status" value="1"/>
</dbReference>
<name>A0A8J2BKB1_9BACT</name>
<evidence type="ECO:0000256" key="7">
    <source>
        <dbReference type="RuleBase" id="RU000643"/>
    </source>
</evidence>
<dbReference type="SUPFAM" id="SSF46934">
    <property type="entry name" value="UBA-like"/>
    <property type="match status" value="1"/>
</dbReference>
<protein>
    <recommendedName>
        <fullName evidence="2 5">Elongation factor Ts</fullName>
        <shortName evidence="5">EF-Ts</shortName>
    </recommendedName>
</protein>
<dbReference type="InterPro" id="IPR014039">
    <property type="entry name" value="Transl_elong_EFTs/EF1B_dimer"/>
</dbReference>
<evidence type="ECO:0000256" key="5">
    <source>
        <dbReference type="HAMAP-Rule" id="MF_00050"/>
    </source>
</evidence>
<reference evidence="9" key="1">
    <citation type="submission" date="2021-02" db="EMBL/GenBank/DDBJ databases">
        <authorList>
            <person name="Cremers G."/>
            <person name="Picone N."/>
        </authorList>
    </citation>
    <scope>NUCLEOTIDE SEQUENCE</scope>
    <source>
        <strain evidence="9">PQ17</strain>
    </source>
</reference>
<comment type="caution">
    <text evidence="9">The sequence shown here is derived from an EMBL/GenBank/DDBJ whole genome shotgun (WGS) entry which is preliminary data.</text>
</comment>
<evidence type="ECO:0000256" key="1">
    <source>
        <dbReference type="ARBA" id="ARBA00005532"/>
    </source>
</evidence>
<dbReference type="Pfam" id="PF00889">
    <property type="entry name" value="EF_TS"/>
    <property type="match status" value="1"/>
</dbReference>
<evidence type="ECO:0000313" key="10">
    <source>
        <dbReference type="Proteomes" id="UP000663859"/>
    </source>
</evidence>
<evidence type="ECO:0000256" key="3">
    <source>
        <dbReference type="ARBA" id="ARBA00022768"/>
    </source>
</evidence>
<sequence>MKEKIQISTELVRALREKTGAGIMDCKRALEACGGDLEEAQKWLFRQGAAVAERKAGRQAKEGVIASYVHVGDRIGVLVEVNCETDFVARTPQFRELVKDLTLQIAAAAPLYVSRNDVPPAEIRAQEQAIAQEHSGKPPAVVERIVAGKLEKYYATVCLLEQPFVKDQNITVAELIASKIQELGENIVVRRFVRYQLGETA</sequence>
<dbReference type="PANTHER" id="PTHR11741:SF0">
    <property type="entry name" value="ELONGATION FACTOR TS, MITOCHONDRIAL"/>
    <property type="match status" value="1"/>
</dbReference>
<feature type="domain" description="Translation elongation factor EFTs/EF1B dimerisation" evidence="8">
    <location>
        <begin position="58"/>
        <end position="199"/>
    </location>
</feature>
<accession>A0A8J2BKB1</accession>
<dbReference type="PROSITE" id="PS01127">
    <property type="entry name" value="EF_TS_2"/>
    <property type="match status" value="1"/>
</dbReference>
<dbReference type="InterPro" id="IPR036402">
    <property type="entry name" value="EF-Ts_dimer_sf"/>
</dbReference>
<evidence type="ECO:0000256" key="2">
    <source>
        <dbReference type="ARBA" id="ARBA00016956"/>
    </source>
</evidence>
<dbReference type="EMBL" id="CAJNOB010000001">
    <property type="protein sequence ID" value="CAF0689490.1"/>
    <property type="molecule type" value="Genomic_DNA"/>
</dbReference>
<dbReference type="Proteomes" id="UP000663859">
    <property type="component" value="Unassembled WGS sequence"/>
</dbReference>
<dbReference type="InterPro" id="IPR018101">
    <property type="entry name" value="Transl_elong_Ts_CS"/>
</dbReference>
<dbReference type="Gene3D" id="3.30.479.20">
    <property type="entry name" value="Elongation factor Ts, dimerisation domain"/>
    <property type="match status" value="1"/>
</dbReference>
<evidence type="ECO:0000313" key="9">
    <source>
        <dbReference type="EMBL" id="CAF0689490.1"/>
    </source>
</evidence>
<proteinExistence type="inferred from homology"/>
<comment type="subcellular location">
    <subcellularLocation>
        <location evidence="5 7">Cytoplasm</location>
    </subcellularLocation>
</comment>
<dbReference type="InterPro" id="IPR001816">
    <property type="entry name" value="Transl_elong_EFTs/EF1B"/>
</dbReference>
<feature type="region of interest" description="Involved in Mg(2+) ion dislocation from EF-Tu" evidence="5">
    <location>
        <begin position="85"/>
        <end position="88"/>
    </location>
</feature>
<evidence type="ECO:0000256" key="6">
    <source>
        <dbReference type="RuleBase" id="RU000642"/>
    </source>
</evidence>
<dbReference type="NCBIfam" id="TIGR00116">
    <property type="entry name" value="tsf"/>
    <property type="match status" value="1"/>
</dbReference>
<comment type="function">
    <text evidence="5 6">Associates with the EF-Tu.GDP complex and induces the exchange of GDP to GTP. It remains bound to the aminoacyl-tRNA.EF-Tu.GTP complex up to the GTP hydrolysis stage on the ribosome.</text>
</comment>
<gene>
    <name evidence="5 9" type="primary">tsf</name>
    <name evidence="9" type="ORF">MPNT_10239</name>
</gene>
<evidence type="ECO:0000259" key="8">
    <source>
        <dbReference type="Pfam" id="PF00889"/>
    </source>
</evidence>
<dbReference type="PROSITE" id="PS01126">
    <property type="entry name" value="EF_TS_1"/>
    <property type="match status" value="1"/>
</dbReference>
<keyword evidence="4 5" id="KW-0648">Protein biosynthesis</keyword>
<dbReference type="Gene3D" id="1.10.286.20">
    <property type="match status" value="1"/>
</dbReference>
<dbReference type="RefSeq" id="WP_236027795.1">
    <property type="nucleotide sequence ID" value="NZ_CAJNOB010000001.1"/>
</dbReference>
<keyword evidence="5" id="KW-0963">Cytoplasm</keyword>
<dbReference type="PANTHER" id="PTHR11741">
    <property type="entry name" value="ELONGATION FACTOR TS"/>
    <property type="match status" value="1"/>
</dbReference>
<dbReference type="Gene3D" id="1.10.8.10">
    <property type="entry name" value="DNA helicase RuvA subunit, C-terminal domain"/>
    <property type="match status" value="1"/>
</dbReference>
<organism evidence="9 10">
    <name type="scientific">Candidatus Methylacidithermus pantelleriae</name>
    <dbReference type="NCBI Taxonomy" id="2744239"/>
    <lineage>
        <taxon>Bacteria</taxon>
        <taxon>Pseudomonadati</taxon>
        <taxon>Verrucomicrobiota</taxon>
        <taxon>Methylacidiphilae</taxon>
        <taxon>Methylacidiphilales</taxon>
        <taxon>Methylacidiphilaceae</taxon>
        <taxon>Candidatus Methylacidithermus</taxon>
    </lineage>
</organism>
<dbReference type="AlphaFoldDB" id="A0A8J2BKB1"/>
<dbReference type="HAMAP" id="MF_00050">
    <property type="entry name" value="EF_Ts"/>
    <property type="match status" value="1"/>
</dbReference>
<dbReference type="CDD" id="cd14275">
    <property type="entry name" value="UBA_EF-Ts"/>
    <property type="match status" value="1"/>
</dbReference>
<keyword evidence="10" id="KW-1185">Reference proteome</keyword>
<keyword evidence="3 5" id="KW-0251">Elongation factor</keyword>
<dbReference type="GO" id="GO:0003746">
    <property type="term" value="F:translation elongation factor activity"/>
    <property type="evidence" value="ECO:0007669"/>
    <property type="project" value="UniProtKB-UniRule"/>
</dbReference>
<evidence type="ECO:0000256" key="4">
    <source>
        <dbReference type="ARBA" id="ARBA00022917"/>
    </source>
</evidence>
<dbReference type="InterPro" id="IPR009060">
    <property type="entry name" value="UBA-like_sf"/>
</dbReference>
<dbReference type="GO" id="GO:0005737">
    <property type="term" value="C:cytoplasm"/>
    <property type="evidence" value="ECO:0007669"/>
    <property type="project" value="UniProtKB-SubCell"/>
</dbReference>